<protein>
    <submittedName>
        <fullName evidence="2">Uncharacterized protein</fullName>
    </submittedName>
</protein>
<gene>
    <name evidence="2" type="ORF">SAMN04489841_2404</name>
</gene>
<accession>A0A1H9J0Z7</accession>
<sequence length="51" mass="5290">MSKILAILASTTKTGAKVQRTIEHSPSFSGVQTTDTGRPQTQVSPGGFLTG</sequence>
<dbReference type="Proteomes" id="UP000199114">
    <property type="component" value="Unassembled WGS sequence"/>
</dbReference>
<keyword evidence="3" id="KW-1185">Reference proteome</keyword>
<feature type="compositionally biased region" description="Polar residues" evidence="1">
    <location>
        <begin position="24"/>
        <end position="44"/>
    </location>
</feature>
<feature type="region of interest" description="Disordered" evidence="1">
    <location>
        <begin position="15"/>
        <end position="51"/>
    </location>
</feature>
<organism evidence="2 3">
    <name type="scientific">Natrinema salaciae</name>
    <dbReference type="NCBI Taxonomy" id="1186196"/>
    <lineage>
        <taxon>Archaea</taxon>
        <taxon>Methanobacteriati</taxon>
        <taxon>Methanobacteriota</taxon>
        <taxon>Stenosarchaea group</taxon>
        <taxon>Halobacteria</taxon>
        <taxon>Halobacteriales</taxon>
        <taxon>Natrialbaceae</taxon>
        <taxon>Natrinema</taxon>
    </lineage>
</organism>
<dbReference type="RefSeq" id="WP_175480126.1">
    <property type="nucleotide sequence ID" value="NZ_FOFD01000003.1"/>
</dbReference>
<reference evidence="3" key="1">
    <citation type="submission" date="2016-10" db="EMBL/GenBank/DDBJ databases">
        <authorList>
            <person name="Varghese N."/>
            <person name="Submissions S."/>
        </authorList>
    </citation>
    <scope>NUCLEOTIDE SEQUENCE [LARGE SCALE GENOMIC DNA]</scope>
    <source>
        <strain evidence="3">DSM 25055</strain>
    </source>
</reference>
<proteinExistence type="predicted"/>
<dbReference type="OrthoDB" id="165979at2157"/>
<dbReference type="EMBL" id="FOFD01000003">
    <property type="protein sequence ID" value="SEQ80530.1"/>
    <property type="molecule type" value="Genomic_DNA"/>
</dbReference>
<evidence type="ECO:0000256" key="1">
    <source>
        <dbReference type="SAM" id="MobiDB-lite"/>
    </source>
</evidence>
<name>A0A1H9J0Z7_9EURY</name>
<dbReference type="AlphaFoldDB" id="A0A1H9J0Z7"/>
<evidence type="ECO:0000313" key="2">
    <source>
        <dbReference type="EMBL" id="SEQ80530.1"/>
    </source>
</evidence>
<evidence type="ECO:0000313" key="3">
    <source>
        <dbReference type="Proteomes" id="UP000199114"/>
    </source>
</evidence>